<keyword evidence="1" id="KW-1133">Transmembrane helix</keyword>
<keyword evidence="1" id="KW-0472">Membrane</keyword>
<evidence type="ECO:0000313" key="2">
    <source>
        <dbReference type="EMBL" id="RRT34958.1"/>
    </source>
</evidence>
<dbReference type="AlphaFoldDB" id="A0A426X668"/>
<evidence type="ECO:0000256" key="1">
    <source>
        <dbReference type="SAM" id="Phobius"/>
    </source>
</evidence>
<name>A0A426X668_ENSVE</name>
<gene>
    <name evidence="2" type="ORF">B296_00024444</name>
</gene>
<proteinExistence type="predicted"/>
<dbReference type="EMBL" id="AMZH03025807">
    <property type="protein sequence ID" value="RRT34958.1"/>
    <property type="molecule type" value="Genomic_DNA"/>
</dbReference>
<accession>A0A426X668</accession>
<comment type="caution">
    <text evidence="2">The sequence shown here is derived from an EMBL/GenBank/DDBJ whole genome shotgun (WGS) entry which is preliminary data.</text>
</comment>
<keyword evidence="1" id="KW-0812">Transmembrane</keyword>
<feature type="transmembrane region" description="Helical" evidence="1">
    <location>
        <begin position="146"/>
        <end position="165"/>
    </location>
</feature>
<dbReference type="Proteomes" id="UP000287651">
    <property type="component" value="Unassembled WGS sequence"/>
</dbReference>
<evidence type="ECO:0000313" key="3">
    <source>
        <dbReference type="Proteomes" id="UP000287651"/>
    </source>
</evidence>
<organism evidence="2 3">
    <name type="scientific">Ensete ventricosum</name>
    <name type="common">Abyssinian banana</name>
    <name type="synonym">Musa ensete</name>
    <dbReference type="NCBI Taxonomy" id="4639"/>
    <lineage>
        <taxon>Eukaryota</taxon>
        <taxon>Viridiplantae</taxon>
        <taxon>Streptophyta</taxon>
        <taxon>Embryophyta</taxon>
        <taxon>Tracheophyta</taxon>
        <taxon>Spermatophyta</taxon>
        <taxon>Magnoliopsida</taxon>
        <taxon>Liliopsida</taxon>
        <taxon>Zingiberales</taxon>
        <taxon>Musaceae</taxon>
        <taxon>Ensete</taxon>
    </lineage>
</organism>
<feature type="transmembrane region" description="Helical" evidence="1">
    <location>
        <begin position="105"/>
        <end position="126"/>
    </location>
</feature>
<reference evidence="2 3" key="1">
    <citation type="journal article" date="2014" name="Agronomy (Basel)">
        <title>A Draft Genome Sequence for Ensete ventricosum, the Drought-Tolerant Tree Against Hunger.</title>
        <authorList>
            <person name="Harrison J."/>
            <person name="Moore K.A."/>
            <person name="Paszkiewicz K."/>
            <person name="Jones T."/>
            <person name="Grant M."/>
            <person name="Ambacheew D."/>
            <person name="Muzemil S."/>
            <person name="Studholme D.J."/>
        </authorList>
    </citation>
    <scope>NUCLEOTIDE SEQUENCE [LARGE SCALE GENOMIC DNA]</scope>
</reference>
<protein>
    <submittedName>
        <fullName evidence="2">Uncharacterized protein</fullName>
    </submittedName>
</protein>
<sequence length="172" mass="18794">MPLFDSSYHWLRDPDPLRAKVEYDCNLGSVASLLEVLIDAASSFKAVPSPAGSPAWQKRGTRTEKRVSEVALLTSLYDPGKELNLAGRDEFSAISGWDMSHLKNLIVVARALLLAISIMISITLTLRTPLPAFCIDGHAFCIDGHVMVLSSAFMVLSFFITLQVTKPATNIT</sequence>